<feature type="domain" description="MobA/VirD2-like nuclease" evidence="2">
    <location>
        <begin position="29"/>
        <end position="148"/>
    </location>
</feature>
<feature type="compositionally biased region" description="Basic and acidic residues" evidence="1">
    <location>
        <begin position="317"/>
        <end position="341"/>
    </location>
</feature>
<feature type="domain" description="Large polyvalent protein-associated" evidence="3">
    <location>
        <begin position="569"/>
        <end position="648"/>
    </location>
</feature>
<proteinExistence type="predicted"/>
<name>Q1QRW0_NITHX</name>
<evidence type="ECO:0000259" key="2">
    <source>
        <dbReference type="Pfam" id="PF03432"/>
    </source>
</evidence>
<sequence>MIITTVRHGRTKRDTKNLLAHLRKEIGQTSRVVKIGNVALSNADDVAVYMEMMRDGSFADVAMHHIAISPVKRMSPEQIDDAVRRILVAFGAEDHPYVLFEHDGKARSAKAVDQHFHVMLGHIGPDGKALDDSGSFRKLEAVARSIEVDIGEDLTHSRRTAAVAAELRAMGRDDVADALQVPAELPRAAMSSTTRAMAARAGVDLPETQAAVRAAWTAADNAVAFRSALAEQRLEVRPGKKAGVFVVAAGDVEIGALDRIVRMKRGEVAARMEKNENVRPAEAARKAEEPRRSDLLRSPGRQRILGESSALIAAARRSREPGVESDRRVEGGFDSRNRDFGPSKSSPRAHRNHVRENLDVARLRRADFRALKAAAEAIASGRPDRSLHRRVAERAAVASFRSIDFADVGPIAMKMAAGRIPDQSDLETLKEVRMKLLKPARSLDLKTRLLADIAPRGFDVTQFSNDLHMVKVPSPGRATARVMTRDGGWLEFDVRTRKPIRTWGNTGRASVLAQALARHLGTEVQHLAKTASVGANAEALHVVKLSEDKIKSLTMWWAARGYVAVPASDGCWVDAGHARIRDTGAELEIHGGVTDEAVNAVLLKARDAWKGNITLDGHWTQAEQDRLWIAAQRQGITVENCRPSQMIQTAWRREQDAGAKSVKTISAVRTEMVDAQDLLAGAMGDRNAIIRLRGNLQAFLAIYLDDDQRKELSGRTVADVIPQLNRFRQIGTAELEAWEKQTGRKFTPPKPDAEKRADENRLEM</sequence>
<evidence type="ECO:0000313" key="5">
    <source>
        <dbReference type="Proteomes" id="UP000001953"/>
    </source>
</evidence>
<dbReference type="KEGG" id="nha:Nham_0136"/>
<feature type="region of interest" description="Disordered" evidence="1">
    <location>
        <begin position="739"/>
        <end position="764"/>
    </location>
</feature>
<dbReference type="HOGENOM" id="CLU_389735_0_0_5"/>
<dbReference type="Pfam" id="PF18821">
    <property type="entry name" value="LPD7"/>
    <property type="match status" value="1"/>
</dbReference>
<feature type="region of interest" description="Disordered" evidence="1">
    <location>
        <begin position="273"/>
        <end position="300"/>
    </location>
</feature>
<dbReference type="OrthoDB" id="1826980at2"/>
<organism evidence="4 5">
    <name type="scientific">Nitrobacter hamburgensis (strain DSM 10229 / NCIMB 13809 / X14)</name>
    <dbReference type="NCBI Taxonomy" id="323097"/>
    <lineage>
        <taxon>Bacteria</taxon>
        <taxon>Pseudomonadati</taxon>
        <taxon>Pseudomonadota</taxon>
        <taxon>Alphaproteobacteria</taxon>
        <taxon>Hyphomicrobiales</taxon>
        <taxon>Nitrobacteraceae</taxon>
        <taxon>Nitrobacter</taxon>
    </lineage>
</organism>
<dbReference type="InterPro" id="IPR040677">
    <property type="entry name" value="LPD7"/>
</dbReference>
<dbReference type="eggNOG" id="ENOG502ZR62">
    <property type="taxonomic scope" value="Bacteria"/>
</dbReference>
<evidence type="ECO:0000259" key="3">
    <source>
        <dbReference type="Pfam" id="PF18821"/>
    </source>
</evidence>
<protein>
    <submittedName>
        <fullName evidence="4">Uncharacterized protein</fullName>
    </submittedName>
</protein>
<evidence type="ECO:0000256" key="1">
    <source>
        <dbReference type="SAM" id="MobiDB-lite"/>
    </source>
</evidence>
<dbReference type="InterPro" id="IPR005094">
    <property type="entry name" value="Endonuclease_MobA/VirD2"/>
</dbReference>
<gene>
    <name evidence="4" type="ordered locus">Nham_0136</name>
</gene>
<feature type="compositionally biased region" description="Basic and acidic residues" evidence="1">
    <location>
        <begin position="273"/>
        <end position="295"/>
    </location>
</feature>
<dbReference type="EMBL" id="CP000319">
    <property type="protein sequence ID" value="ABE61037.1"/>
    <property type="molecule type" value="Genomic_DNA"/>
</dbReference>
<keyword evidence="5" id="KW-1185">Reference proteome</keyword>
<dbReference type="Pfam" id="PF03432">
    <property type="entry name" value="Relaxase"/>
    <property type="match status" value="1"/>
</dbReference>
<accession>Q1QRW0</accession>
<dbReference type="STRING" id="323097.Nham_0136"/>
<dbReference type="AlphaFoldDB" id="Q1QRW0"/>
<feature type="region of interest" description="Disordered" evidence="1">
    <location>
        <begin position="315"/>
        <end position="351"/>
    </location>
</feature>
<evidence type="ECO:0000313" key="4">
    <source>
        <dbReference type="EMBL" id="ABE61037.1"/>
    </source>
</evidence>
<reference evidence="4 5" key="1">
    <citation type="submission" date="2006-03" db="EMBL/GenBank/DDBJ databases">
        <title>Complete sequence of chromosome of Nitrobacter hamburgensis X14.</title>
        <authorList>
            <consortium name="US DOE Joint Genome Institute"/>
            <person name="Copeland A."/>
            <person name="Lucas S."/>
            <person name="Lapidus A."/>
            <person name="Barry K."/>
            <person name="Detter J.C."/>
            <person name="Glavina del Rio T."/>
            <person name="Hammon N."/>
            <person name="Israni S."/>
            <person name="Dalin E."/>
            <person name="Tice H."/>
            <person name="Pitluck S."/>
            <person name="Chain P."/>
            <person name="Malfatti S."/>
            <person name="Shin M."/>
            <person name="Vergez L."/>
            <person name="Schmutz J."/>
            <person name="Larimer F."/>
            <person name="Land M."/>
            <person name="Hauser L."/>
            <person name="Kyrpides N."/>
            <person name="Ivanova N."/>
            <person name="Ward B."/>
            <person name="Arp D."/>
            <person name="Klotz M."/>
            <person name="Stein L."/>
            <person name="O'Mullan G."/>
            <person name="Starkenburg S."/>
            <person name="Sayavedra L."/>
            <person name="Poret-Peterson A.T."/>
            <person name="Gentry M.E."/>
            <person name="Bruce D."/>
            <person name="Richardson P."/>
        </authorList>
    </citation>
    <scope>NUCLEOTIDE SEQUENCE [LARGE SCALE GENOMIC DNA]</scope>
    <source>
        <strain evidence="5">DSM 10229 / NCIMB 13809 / X14</strain>
    </source>
</reference>
<feature type="compositionally biased region" description="Basic and acidic residues" evidence="1">
    <location>
        <begin position="751"/>
        <end position="764"/>
    </location>
</feature>
<dbReference type="Proteomes" id="UP000001953">
    <property type="component" value="Chromosome"/>
</dbReference>